<dbReference type="SMART" id="SM00322">
    <property type="entry name" value="KH"/>
    <property type="match status" value="3"/>
</dbReference>
<dbReference type="SUPFAM" id="SSF54791">
    <property type="entry name" value="Eukaryotic type KH-domain (KH-domain type I)"/>
    <property type="match status" value="3"/>
</dbReference>
<dbReference type="GO" id="GO:0007004">
    <property type="term" value="P:telomere maintenance via telomerase"/>
    <property type="evidence" value="ECO:0007669"/>
    <property type="project" value="EnsemblFungi"/>
</dbReference>
<feature type="domain" description="K Homology" evidence="4">
    <location>
        <begin position="112"/>
        <end position="183"/>
    </location>
</feature>
<keyword evidence="6" id="KW-1185">Reference proteome</keyword>
<accession>A0A1G4J4T4</accession>
<dbReference type="GO" id="GO:0000781">
    <property type="term" value="C:chromosome, telomeric region"/>
    <property type="evidence" value="ECO:0007669"/>
    <property type="project" value="EnsemblFungi"/>
</dbReference>
<dbReference type="InterPro" id="IPR036612">
    <property type="entry name" value="KH_dom_type_1_sf"/>
</dbReference>
<dbReference type="GO" id="GO:0000932">
    <property type="term" value="C:P-body"/>
    <property type="evidence" value="ECO:0007669"/>
    <property type="project" value="EnsemblFungi"/>
</dbReference>
<gene>
    <name evidence="5" type="ORF">LADA_0D02300G</name>
</gene>
<organism evidence="5 6">
    <name type="scientific">Lachancea dasiensis</name>
    <dbReference type="NCBI Taxonomy" id="1072105"/>
    <lineage>
        <taxon>Eukaryota</taxon>
        <taxon>Fungi</taxon>
        <taxon>Dikarya</taxon>
        <taxon>Ascomycota</taxon>
        <taxon>Saccharomycotina</taxon>
        <taxon>Saccharomycetes</taxon>
        <taxon>Saccharomycetales</taxon>
        <taxon>Saccharomycetaceae</taxon>
        <taxon>Lachancea</taxon>
    </lineage>
</organism>
<dbReference type="AlphaFoldDB" id="A0A1G4J4T4"/>
<feature type="domain" description="K Homology" evidence="4">
    <location>
        <begin position="204"/>
        <end position="275"/>
    </location>
</feature>
<dbReference type="Gene3D" id="3.30.1370.10">
    <property type="entry name" value="K Homology domain, type 1"/>
    <property type="match status" value="3"/>
</dbReference>
<evidence type="ECO:0000256" key="3">
    <source>
        <dbReference type="PROSITE-ProRule" id="PRU00117"/>
    </source>
</evidence>
<dbReference type="STRING" id="1266660.A0A1G4J4T4"/>
<evidence type="ECO:0000313" key="5">
    <source>
        <dbReference type="EMBL" id="SCU84543.1"/>
    </source>
</evidence>
<dbReference type="InterPro" id="IPR004088">
    <property type="entry name" value="KH_dom_type_1"/>
</dbReference>
<dbReference type="EMBL" id="LT598454">
    <property type="protein sequence ID" value="SCU84543.1"/>
    <property type="molecule type" value="Genomic_DNA"/>
</dbReference>
<dbReference type="OrthoDB" id="442947at2759"/>
<keyword evidence="2 3" id="KW-0694">RNA-binding</keyword>
<proteinExistence type="predicted"/>
<dbReference type="Proteomes" id="UP000190274">
    <property type="component" value="Chromosome D"/>
</dbReference>
<dbReference type="CDD" id="cd00105">
    <property type="entry name" value="KH-I"/>
    <property type="match status" value="1"/>
</dbReference>
<reference evidence="5 6" key="1">
    <citation type="submission" date="2016-03" db="EMBL/GenBank/DDBJ databases">
        <authorList>
            <person name="Devillers H."/>
        </authorList>
    </citation>
    <scope>NUCLEOTIDE SEQUENCE [LARGE SCALE GENOMIC DNA]</scope>
    <source>
        <strain evidence="5">CBS 10888</strain>
    </source>
</reference>
<evidence type="ECO:0000259" key="4">
    <source>
        <dbReference type="SMART" id="SM00322"/>
    </source>
</evidence>
<dbReference type="GO" id="GO:0008298">
    <property type="term" value="P:intracellular mRNA localization"/>
    <property type="evidence" value="ECO:0007669"/>
    <property type="project" value="EnsemblFungi"/>
</dbReference>
<dbReference type="PROSITE" id="PS50084">
    <property type="entry name" value="KH_TYPE_1"/>
    <property type="match status" value="3"/>
</dbReference>
<feature type="domain" description="K Homology" evidence="4">
    <location>
        <begin position="8"/>
        <end position="78"/>
    </location>
</feature>
<protein>
    <submittedName>
        <fullName evidence="5">LADA_0D02300g1_1</fullName>
    </submittedName>
</protein>
<dbReference type="GO" id="GO:0048255">
    <property type="term" value="P:mRNA stabilization"/>
    <property type="evidence" value="ECO:0007669"/>
    <property type="project" value="EnsemblFungi"/>
</dbReference>
<evidence type="ECO:0000256" key="2">
    <source>
        <dbReference type="ARBA" id="ARBA00022884"/>
    </source>
</evidence>
<dbReference type="PANTHER" id="PTHR10288">
    <property type="entry name" value="KH DOMAIN CONTAINING RNA BINDING PROTEIN"/>
    <property type="match status" value="1"/>
</dbReference>
<keyword evidence="1" id="KW-0677">Repeat</keyword>
<dbReference type="Pfam" id="PF00013">
    <property type="entry name" value="KH_1"/>
    <property type="match status" value="3"/>
</dbReference>
<dbReference type="InterPro" id="IPR004087">
    <property type="entry name" value="KH_dom"/>
</dbReference>
<dbReference type="GO" id="GO:0003729">
    <property type="term" value="F:mRNA binding"/>
    <property type="evidence" value="ECO:0007669"/>
    <property type="project" value="EnsemblFungi"/>
</dbReference>
<evidence type="ECO:0000313" key="6">
    <source>
        <dbReference type="Proteomes" id="UP000190274"/>
    </source>
</evidence>
<sequence>MTELEAPGLSTHRVLVSLKEAARIIGAQGVSIQNIRESNKVKIGISPHERGCSDRILSCTGSTQAVANAIGDVVEILNQDDSEPEVHTYKPLNFILPLPTSSEIQDPDSIKRIGNIRLIVSNSQVSSIIGTQGSRIKSLIETHGVKVVASKNFLPDSQDRVVEIQGFPGSITSCLVDISEILSQETKPAHEKQYYPHTKSQEEGSVSKEVTIPVEFVGALLGRGGNRVSSLRKYTKTKVIVSDEPNEDNNRVFTITGNNQNSVKLAETMLLKNLETEKQRREEKS</sequence>
<name>A0A1G4J4T4_9SACH</name>
<evidence type="ECO:0000256" key="1">
    <source>
        <dbReference type="ARBA" id="ARBA00022737"/>
    </source>
</evidence>